<protein>
    <submittedName>
        <fullName evidence="2">Uncharacterized protein</fullName>
    </submittedName>
</protein>
<name>A0ABU6QGP1_9FABA</name>
<evidence type="ECO:0000313" key="2">
    <source>
        <dbReference type="EMBL" id="MED6110917.1"/>
    </source>
</evidence>
<sequence>MTWALHVIRGLQYLANSLFSSLLRSIFFNLSQMVLNHQKLLVNHLNTQTKLKEHQRRYRSLFSRRRLAPPTPPPPSPPPSDDEPSMETFDPAAELEGDSDEPYIAEHVLIGAPRCIILMLRMDRSKRVPVPTPHLLAIILPAALMVASRWAMGLLPADRPVTVHLTIIW</sequence>
<feature type="compositionally biased region" description="Pro residues" evidence="1">
    <location>
        <begin position="69"/>
        <end position="79"/>
    </location>
</feature>
<feature type="region of interest" description="Disordered" evidence="1">
    <location>
        <begin position="62"/>
        <end position="94"/>
    </location>
</feature>
<organism evidence="2 3">
    <name type="scientific">Stylosanthes scabra</name>
    <dbReference type="NCBI Taxonomy" id="79078"/>
    <lineage>
        <taxon>Eukaryota</taxon>
        <taxon>Viridiplantae</taxon>
        <taxon>Streptophyta</taxon>
        <taxon>Embryophyta</taxon>
        <taxon>Tracheophyta</taxon>
        <taxon>Spermatophyta</taxon>
        <taxon>Magnoliopsida</taxon>
        <taxon>eudicotyledons</taxon>
        <taxon>Gunneridae</taxon>
        <taxon>Pentapetalae</taxon>
        <taxon>rosids</taxon>
        <taxon>fabids</taxon>
        <taxon>Fabales</taxon>
        <taxon>Fabaceae</taxon>
        <taxon>Papilionoideae</taxon>
        <taxon>50 kb inversion clade</taxon>
        <taxon>dalbergioids sensu lato</taxon>
        <taxon>Dalbergieae</taxon>
        <taxon>Pterocarpus clade</taxon>
        <taxon>Stylosanthes</taxon>
    </lineage>
</organism>
<proteinExistence type="predicted"/>
<evidence type="ECO:0000256" key="1">
    <source>
        <dbReference type="SAM" id="MobiDB-lite"/>
    </source>
</evidence>
<comment type="caution">
    <text evidence="2">The sequence shown here is derived from an EMBL/GenBank/DDBJ whole genome shotgun (WGS) entry which is preliminary data.</text>
</comment>
<evidence type="ECO:0000313" key="3">
    <source>
        <dbReference type="Proteomes" id="UP001341840"/>
    </source>
</evidence>
<reference evidence="2 3" key="1">
    <citation type="journal article" date="2023" name="Plants (Basel)">
        <title>Bridging the Gap: Combining Genomics and Transcriptomics Approaches to Understand Stylosanthes scabra, an Orphan Legume from the Brazilian Caatinga.</title>
        <authorList>
            <person name="Ferreira-Neto J.R.C."/>
            <person name="da Silva M.D."/>
            <person name="Binneck E."/>
            <person name="de Melo N.F."/>
            <person name="da Silva R.H."/>
            <person name="de Melo A.L.T.M."/>
            <person name="Pandolfi V."/>
            <person name="Bustamante F.O."/>
            <person name="Brasileiro-Vidal A.C."/>
            <person name="Benko-Iseppon A.M."/>
        </authorList>
    </citation>
    <scope>NUCLEOTIDE SEQUENCE [LARGE SCALE GENOMIC DNA]</scope>
    <source>
        <tissue evidence="2">Leaves</tissue>
    </source>
</reference>
<dbReference type="Proteomes" id="UP001341840">
    <property type="component" value="Unassembled WGS sequence"/>
</dbReference>
<dbReference type="EMBL" id="JASCZI010000303">
    <property type="protein sequence ID" value="MED6110917.1"/>
    <property type="molecule type" value="Genomic_DNA"/>
</dbReference>
<accession>A0ABU6QGP1</accession>
<gene>
    <name evidence="2" type="ORF">PIB30_047397</name>
</gene>
<keyword evidence="3" id="KW-1185">Reference proteome</keyword>